<name>A0A8S4A1D9_9EUPU</name>
<organism evidence="1 2">
    <name type="scientific">Candidula unifasciata</name>
    <dbReference type="NCBI Taxonomy" id="100452"/>
    <lineage>
        <taxon>Eukaryota</taxon>
        <taxon>Metazoa</taxon>
        <taxon>Spiralia</taxon>
        <taxon>Lophotrochozoa</taxon>
        <taxon>Mollusca</taxon>
        <taxon>Gastropoda</taxon>
        <taxon>Heterobranchia</taxon>
        <taxon>Euthyneura</taxon>
        <taxon>Panpulmonata</taxon>
        <taxon>Eupulmonata</taxon>
        <taxon>Stylommatophora</taxon>
        <taxon>Helicina</taxon>
        <taxon>Helicoidea</taxon>
        <taxon>Geomitridae</taxon>
        <taxon>Candidula</taxon>
    </lineage>
</organism>
<protein>
    <submittedName>
        <fullName evidence="1">Uncharacterized protein</fullName>
    </submittedName>
</protein>
<accession>A0A8S4A1D9</accession>
<dbReference type="InterPro" id="IPR027417">
    <property type="entry name" value="P-loop_NTPase"/>
</dbReference>
<sequence length="370" mass="41545">GPGSKKGRLVSELVEVFDFTFINVEKVMLQKVAEAANQSPTLTNEQGDRKESVHELKKILEEDPSTISLQWILREIAALVDADPHGRYLVDMMPNLKYVIRSANFSKDCSALMAQFEEKYTISFSIYFSLNINNKSKNSKKVQEVVKEENTEDKGGFQSDEVDLSRTKKRASMFENSVRPFLQYFDKSERLVTVDVSCRNADAVLSRLSDFFGGLGFQNLKPLSSVVVFIFDSKAVDADLLQEHDIEYVKLEKHGTRLSLASLDDAVRMFVNKLNHKEHKTYLVDLSATNITKQTTVEVGKSVIVFVNEANIERYFNIPGCQGKFKAVSSLENAVCVFPTDTNPDLCKKITVAFNNEISAAKGKHSVELG</sequence>
<keyword evidence="2" id="KW-1185">Reference proteome</keyword>
<gene>
    <name evidence="1" type="ORF">CUNI_LOCUS18374</name>
</gene>
<proteinExistence type="predicted"/>
<comment type="caution">
    <text evidence="1">The sequence shown here is derived from an EMBL/GenBank/DDBJ whole genome shotgun (WGS) entry which is preliminary data.</text>
</comment>
<feature type="non-terminal residue" evidence="1">
    <location>
        <position position="1"/>
    </location>
</feature>
<dbReference type="EMBL" id="CAJHNH020005668">
    <property type="protein sequence ID" value="CAG5132816.1"/>
    <property type="molecule type" value="Genomic_DNA"/>
</dbReference>
<reference evidence="1" key="1">
    <citation type="submission" date="2021-04" db="EMBL/GenBank/DDBJ databases">
        <authorList>
            <consortium name="Molecular Ecology Group"/>
        </authorList>
    </citation>
    <scope>NUCLEOTIDE SEQUENCE</scope>
</reference>
<dbReference type="Gene3D" id="3.40.50.300">
    <property type="entry name" value="P-loop containing nucleotide triphosphate hydrolases"/>
    <property type="match status" value="1"/>
</dbReference>
<dbReference type="OrthoDB" id="5829348at2759"/>
<evidence type="ECO:0000313" key="2">
    <source>
        <dbReference type="Proteomes" id="UP000678393"/>
    </source>
</evidence>
<evidence type="ECO:0000313" key="1">
    <source>
        <dbReference type="EMBL" id="CAG5132816.1"/>
    </source>
</evidence>
<dbReference type="AlphaFoldDB" id="A0A8S4A1D9"/>
<dbReference type="Proteomes" id="UP000678393">
    <property type="component" value="Unassembled WGS sequence"/>
</dbReference>